<evidence type="ECO:0000313" key="3">
    <source>
        <dbReference type="Proteomes" id="UP000694569"/>
    </source>
</evidence>
<dbReference type="Proteomes" id="UP000694569">
    <property type="component" value="Unplaced"/>
</dbReference>
<dbReference type="AlphaFoldDB" id="A0A8C5LVW8"/>
<feature type="domain" description="S100/CaBP-9k-type calcium binding subdomain" evidence="1">
    <location>
        <begin position="4"/>
        <end position="43"/>
    </location>
</feature>
<keyword evidence="3" id="KW-1185">Reference proteome</keyword>
<dbReference type="InterPro" id="IPR013787">
    <property type="entry name" value="S100_Ca-bd_sub"/>
</dbReference>
<dbReference type="Gene3D" id="1.10.238.10">
    <property type="entry name" value="EF-hand"/>
    <property type="match status" value="1"/>
</dbReference>
<dbReference type="SUPFAM" id="SSF47473">
    <property type="entry name" value="EF-hand"/>
    <property type="match status" value="1"/>
</dbReference>
<accession>A0A8C5LVW8</accession>
<dbReference type="Ensembl" id="ENSLLET00000005273.1">
    <property type="protein sequence ID" value="ENSLLEP00000005055.1"/>
    <property type="gene ID" value="ENSLLEG00000003220.1"/>
</dbReference>
<dbReference type="Pfam" id="PF01023">
    <property type="entry name" value="S_100"/>
    <property type="match status" value="1"/>
</dbReference>
<evidence type="ECO:0000259" key="1">
    <source>
        <dbReference type="SMART" id="SM01394"/>
    </source>
</evidence>
<organism evidence="2 3">
    <name type="scientific">Leptobrachium leishanense</name>
    <name type="common">Leishan spiny toad</name>
    <dbReference type="NCBI Taxonomy" id="445787"/>
    <lineage>
        <taxon>Eukaryota</taxon>
        <taxon>Metazoa</taxon>
        <taxon>Chordata</taxon>
        <taxon>Craniata</taxon>
        <taxon>Vertebrata</taxon>
        <taxon>Euteleostomi</taxon>
        <taxon>Amphibia</taxon>
        <taxon>Batrachia</taxon>
        <taxon>Anura</taxon>
        <taxon>Pelobatoidea</taxon>
        <taxon>Megophryidae</taxon>
        <taxon>Leptobrachium</taxon>
    </lineage>
</organism>
<proteinExistence type="predicted"/>
<reference evidence="2" key="2">
    <citation type="submission" date="2025-09" db="UniProtKB">
        <authorList>
            <consortium name="Ensembl"/>
        </authorList>
    </citation>
    <scope>IDENTIFICATION</scope>
</reference>
<reference evidence="2" key="1">
    <citation type="submission" date="2025-08" db="UniProtKB">
        <authorList>
            <consortium name="Ensembl"/>
        </authorList>
    </citation>
    <scope>IDENTIFICATION</scope>
</reference>
<dbReference type="SMART" id="SM01394">
    <property type="entry name" value="S_100"/>
    <property type="match status" value="1"/>
</dbReference>
<sequence length="69" mass="8061">MSELEKALHVILDAYHKYTSDSKTLKKGEMKTLLEKEIMCFRAWFSFGSVPLRLWGTVDECKFSICKKI</sequence>
<evidence type="ECO:0000313" key="2">
    <source>
        <dbReference type="Ensembl" id="ENSLLEP00000005055.1"/>
    </source>
</evidence>
<name>A0A8C5LVW8_9ANUR</name>
<dbReference type="InterPro" id="IPR011992">
    <property type="entry name" value="EF-hand-dom_pair"/>
</dbReference>
<protein>
    <recommendedName>
        <fullName evidence="1">S100/CaBP-9k-type calcium binding subdomain domain-containing protein</fullName>
    </recommendedName>
</protein>